<proteinExistence type="predicted"/>
<organism evidence="1 2">
    <name type="scientific">Fulvivirga sedimenti</name>
    <dbReference type="NCBI Taxonomy" id="2879465"/>
    <lineage>
        <taxon>Bacteria</taxon>
        <taxon>Pseudomonadati</taxon>
        <taxon>Bacteroidota</taxon>
        <taxon>Cytophagia</taxon>
        <taxon>Cytophagales</taxon>
        <taxon>Fulvivirgaceae</taxon>
        <taxon>Fulvivirga</taxon>
    </lineage>
</organism>
<dbReference type="Proteomes" id="UP001139409">
    <property type="component" value="Unassembled WGS sequence"/>
</dbReference>
<sequence length="200" mass="22300">MKAHHFILPIFFASLVACSTGSEKETQTEVVSDSEEMQVEEPSETALSLNGMDEAEASRISEALVNVLLAEDIEYLAPEQRRFRFAVCDLNDDGNREYLVELRNSYFCGSGGCTYLLLNEDMAEITRFTVSYAPFVISNEKSAGWRDLIIPQGSAYHVMKFDGSTYPGNPSVEPQVQIDENGELVKLLDEDSGTLPEFTF</sequence>
<gene>
    <name evidence="1" type="ORF">LDX50_04360</name>
</gene>
<dbReference type="EMBL" id="JAIXNE010000001">
    <property type="protein sequence ID" value="MCA6074086.1"/>
    <property type="molecule type" value="Genomic_DNA"/>
</dbReference>
<evidence type="ECO:0000313" key="2">
    <source>
        <dbReference type="Proteomes" id="UP001139409"/>
    </source>
</evidence>
<reference evidence="1" key="1">
    <citation type="submission" date="2021-09" db="EMBL/GenBank/DDBJ databases">
        <title>Fulvivirga sp. isolated from coastal sediment.</title>
        <authorList>
            <person name="Yu H."/>
        </authorList>
    </citation>
    <scope>NUCLEOTIDE SEQUENCE</scope>
    <source>
        <strain evidence="1">1062</strain>
    </source>
</reference>
<name>A0A9X1KYY2_9BACT</name>
<evidence type="ECO:0000313" key="1">
    <source>
        <dbReference type="EMBL" id="MCA6074086.1"/>
    </source>
</evidence>
<dbReference type="PROSITE" id="PS51257">
    <property type="entry name" value="PROKAR_LIPOPROTEIN"/>
    <property type="match status" value="1"/>
</dbReference>
<keyword evidence="2" id="KW-1185">Reference proteome</keyword>
<dbReference type="RefSeq" id="WP_225697191.1">
    <property type="nucleotide sequence ID" value="NZ_JAIXNE010000001.1"/>
</dbReference>
<comment type="caution">
    <text evidence="1">The sequence shown here is derived from an EMBL/GenBank/DDBJ whole genome shotgun (WGS) entry which is preliminary data.</text>
</comment>
<dbReference type="AlphaFoldDB" id="A0A9X1KYY2"/>
<evidence type="ECO:0008006" key="3">
    <source>
        <dbReference type="Google" id="ProtNLM"/>
    </source>
</evidence>
<accession>A0A9X1KYY2</accession>
<protein>
    <recommendedName>
        <fullName evidence="3">Lipoprotein</fullName>
    </recommendedName>
</protein>